<dbReference type="Gene3D" id="6.20.240.60">
    <property type="match status" value="1"/>
</dbReference>
<dbReference type="EMBL" id="FQXP01000006">
    <property type="protein sequence ID" value="SHH90482.1"/>
    <property type="molecule type" value="Genomic_DNA"/>
</dbReference>
<sequence>MLYKKSLIVSLILMNLFLIFPSKEVEAIYSNEESKSLYLDTTESVNVFNNSGIYLNKKDIDLMAKIVYGESRGEPYEGKVAVASVILNRVKDYRFPSTVSEVVKFPGAFSCVIDGEINVTPNDECYSAVYDAIASEEPYVKCTFFYNPAIATCDWMSNIRKENVTQIGNHVFFEVN</sequence>
<dbReference type="InterPro" id="IPR042047">
    <property type="entry name" value="SleB_dom1"/>
</dbReference>
<evidence type="ECO:0000313" key="3">
    <source>
        <dbReference type="Proteomes" id="UP000184526"/>
    </source>
</evidence>
<accession>A0A1M5WSU7</accession>
<keyword evidence="3" id="KW-1185">Reference proteome</keyword>
<gene>
    <name evidence="2" type="ORF">SAMN02745196_01837</name>
</gene>
<dbReference type="InterPro" id="IPR011105">
    <property type="entry name" value="Cell_wall_hydrolase_SleB"/>
</dbReference>
<dbReference type="RefSeq" id="WP_072831723.1">
    <property type="nucleotide sequence ID" value="NZ_FQXP01000006.1"/>
</dbReference>
<evidence type="ECO:0000259" key="1">
    <source>
        <dbReference type="Pfam" id="PF07486"/>
    </source>
</evidence>
<dbReference type="GO" id="GO:0016787">
    <property type="term" value="F:hydrolase activity"/>
    <property type="evidence" value="ECO:0007669"/>
    <property type="project" value="InterPro"/>
</dbReference>
<evidence type="ECO:0000313" key="2">
    <source>
        <dbReference type="EMBL" id="SHH90482.1"/>
    </source>
</evidence>
<organism evidence="2 3">
    <name type="scientific">Clostridium collagenovorans DSM 3089</name>
    <dbReference type="NCBI Taxonomy" id="1121306"/>
    <lineage>
        <taxon>Bacteria</taxon>
        <taxon>Bacillati</taxon>
        <taxon>Bacillota</taxon>
        <taxon>Clostridia</taxon>
        <taxon>Eubacteriales</taxon>
        <taxon>Clostridiaceae</taxon>
        <taxon>Clostridium</taxon>
    </lineage>
</organism>
<feature type="domain" description="Cell wall hydrolase SleB" evidence="1">
    <location>
        <begin position="73"/>
        <end position="173"/>
    </location>
</feature>
<dbReference type="Proteomes" id="UP000184526">
    <property type="component" value="Unassembled WGS sequence"/>
</dbReference>
<dbReference type="Pfam" id="PF07486">
    <property type="entry name" value="Hydrolase_2"/>
    <property type="match status" value="1"/>
</dbReference>
<dbReference type="Gene3D" id="1.10.10.2520">
    <property type="entry name" value="Cell wall hydrolase SleB, domain 1"/>
    <property type="match status" value="1"/>
</dbReference>
<name>A0A1M5WSU7_9CLOT</name>
<reference evidence="2 3" key="1">
    <citation type="submission" date="2016-11" db="EMBL/GenBank/DDBJ databases">
        <authorList>
            <person name="Jaros S."/>
            <person name="Januszkiewicz K."/>
            <person name="Wedrychowicz H."/>
        </authorList>
    </citation>
    <scope>NUCLEOTIDE SEQUENCE [LARGE SCALE GENOMIC DNA]</scope>
    <source>
        <strain evidence="2 3">DSM 3089</strain>
    </source>
</reference>
<protein>
    <submittedName>
        <fullName evidence="2">N-acetylmuramoyl-L-alanine amidase</fullName>
    </submittedName>
</protein>
<dbReference type="STRING" id="1121306.SAMN02745196_01837"/>
<dbReference type="OrthoDB" id="9785345at2"/>
<proteinExistence type="predicted"/>
<dbReference type="AlphaFoldDB" id="A0A1M5WSU7"/>